<comment type="caution">
    <text evidence="4">The sequence shown here is derived from an EMBL/GenBank/DDBJ whole genome shotgun (WGS) entry which is preliminary data.</text>
</comment>
<dbReference type="AlphaFoldDB" id="A0A934N1J9"/>
<dbReference type="CDD" id="cd22249">
    <property type="entry name" value="UDM1_RNF168_RNF169-like"/>
    <property type="match status" value="1"/>
</dbReference>
<feature type="region of interest" description="Disordered" evidence="2">
    <location>
        <begin position="414"/>
        <end position="443"/>
    </location>
</feature>
<gene>
    <name evidence="4" type="ORF">I8J31_09130</name>
</gene>
<sequence length="797" mass="86189">MVWIKRLSILIASLLALIVAVLTYVMLFVNPNDFKGELKNVAYEKANVTLRLDGDLSWSFFPWLGLSLENIGVALGEDAEIVQFDRAEFGLAIMPLLKRTIQVDKVKLINLKANLLVDKAGQANWQYTMPADLPVSNSPSNTKINPDASQSSDVVTSQPAPVVSSEDQAPAPLPNIQLDELLIENAQIQYRDEQSKQLVSAKLNVKLKDVTWDKAWPMVLDLAVTQSDLEGNFPLKANMTLNANLTVFPEKEALSLGSLVLSADVESGALPVSPLKAKLSATSMDMDLPQENLFIEGLALSGLGLNLDGKIQAYQVLSDPQFTASFSLGEFNPRDVMKALKITAPEMSDAKALTKAQLDMTIEGSTHSVTAQSISLLLDDTNLEANGVVNLAPLYWDMSLAGSNLNLDRYLPTPVETSEEESNTPAKSTETQSTVNTAASSAVNPAVKSPVESDLIPVDLIRSLSGHVGLVFNNIIVKKLKIDQLTLDSTQANGLVKVDPIKVSLYQGNVVANASLDVRGKTPLIKVQPAITAVQIQPLLVDFMEMDKISGATYLDGEISTRGNQLDMLMSSLQGDLLVDIKKGALVGTNLTKTVCQGIGAVRKEALNDKSFGADTPFETMTFPAHIVNGVVSTPGLKISSAGIAVTGNGVVSLPDASLNYQANVGVAGSELDKACRVNQKVAKLTFPIVCKGKFSDDPAGLCRPDVKGFASLFAKLAKEELKLKADEEKARLKAKLEEEKVQLKAKAEEEKARLKLKIEQEKAELKAKLQAQREAEEEAAKEKLKEKLKDKLKSFF</sequence>
<accession>A0A934N1J9</accession>
<evidence type="ECO:0000256" key="2">
    <source>
        <dbReference type="SAM" id="MobiDB-lite"/>
    </source>
</evidence>
<feature type="coiled-coil region" evidence="1">
    <location>
        <begin position="719"/>
        <end position="795"/>
    </location>
</feature>
<feature type="compositionally biased region" description="Polar residues" evidence="2">
    <location>
        <begin position="423"/>
        <end position="443"/>
    </location>
</feature>
<keyword evidence="1" id="KW-0175">Coiled coil</keyword>
<dbReference type="Proteomes" id="UP000628710">
    <property type="component" value="Unassembled WGS sequence"/>
</dbReference>
<dbReference type="Pfam" id="PF05170">
    <property type="entry name" value="AsmA"/>
    <property type="match status" value="1"/>
</dbReference>
<feature type="compositionally biased region" description="Polar residues" evidence="2">
    <location>
        <begin position="136"/>
        <end position="159"/>
    </location>
</feature>
<evidence type="ECO:0000256" key="1">
    <source>
        <dbReference type="SAM" id="Coils"/>
    </source>
</evidence>
<reference evidence="4" key="1">
    <citation type="submission" date="2020-12" db="EMBL/GenBank/DDBJ databases">
        <title>Marinomonas arctica sp. nov., a psychrotolerant bacterium isolated from the Arctic.</title>
        <authorList>
            <person name="Zhang Y."/>
        </authorList>
    </citation>
    <scope>NUCLEOTIDE SEQUENCE</scope>
    <source>
        <strain evidence="4">C1424</strain>
    </source>
</reference>
<dbReference type="EMBL" id="JAEMNX010000009">
    <property type="protein sequence ID" value="MBJ7537832.1"/>
    <property type="molecule type" value="Genomic_DNA"/>
</dbReference>
<evidence type="ECO:0000313" key="4">
    <source>
        <dbReference type="EMBL" id="MBJ7537832.1"/>
    </source>
</evidence>
<protein>
    <submittedName>
        <fullName evidence="4">AsmA family protein</fullName>
    </submittedName>
</protein>
<name>A0A934N1J9_9GAMM</name>
<dbReference type="PANTHER" id="PTHR30441">
    <property type="entry name" value="DUF748 DOMAIN-CONTAINING PROTEIN"/>
    <property type="match status" value="1"/>
</dbReference>
<dbReference type="GO" id="GO:0090313">
    <property type="term" value="P:regulation of protein targeting to membrane"/>
    <property type="evidence" value="ECO:0007669"/>
    <property type="project" value="TreeGrafter"/>
</dbReference>
<feature type="region of interest" description="Disordered" evidence="2">
    <location>
        <begin position="136"/>
        <end position="169"/>
    </location>
</feature>
<organism evidence="4 5">
    <name type="scientific">Marinomonas transparens</name>
    <dbReference type="NCBI Taxonomy" id="2795388"/>
    <lineage>
        <taxon>Bacteria</taxon>
        <taxon>Pseudomonadati</taxon>
        <taxon>Pseudomonadota</taxon>
        <taxon>Gammaproteobacteria</taxon>
        <taxon>Oceanospirillales</taxon>
        <taxon>Oceanospirillaceae</taxon>
        <taxon>Marinomonas</taxon>
    </lineage>
</organism>
<dbReference type="PANTHER" id="PTHR30441:SF4">
    <property type="entry name" value="PROTEIN ASMA"/>
    <property type="match status" value="1"/>
</dbReference>
<evidence type="ECO:0000259" key="3">
    <source>
        <dbReference type="Pfam" id="PF05170"/>
    </source>
</evidence>
<dbReference type="RefSeq" id="WP_199468074.1">
    <property type="nucleotide sequence ID" value="NZ_JAEMNX010000009.1"/>
</dbReference>
<keyword evidence="5" id="KW-1185">Reference proteome</keyword>
<evidence type="ECO:0000313" key="5">
    <source>
        <dbReference type="Proteomes" id="UP000628710"/>
    </source>
</evidence>
<dbReference type="InterPro" id="IPR007844">
    <property type="entry name" value="AsmA"/>
</dbReference>
<dbReference type="InterPro" id="IPR052894">
    <property type="entry name" value="AsmA-related"/>
</dbReference>
<dbReference type="GO" id="GO:0005886">
    <property type="term" value="C:plasma membrane"/>
    <property type="evidence" value="ECO:0007669"/>
    <property type="project" value="TreeGrafter"/>
</dbReference>
<feature type="domain" description="AsmA" evidence="3">
    <location>
        <begin position="5"/>
        <end position="635"/>
    </location>
</feature>
<proteinExistence type="predicted"/>